<accession>A0A3N0E2K7</accession>
<dbReference type="InterPro" id="IPR010870">
    <property type="entry name" value="Porin_O/P"/>
</dbReference>
<dbReference type="SUPFAM" id="SSF56935">
    <property type="entry name" value="Porins"/>
    <property type="match status" value="1"/>
</dbReference>
<dbReference type="Proteomes" id="UP000267469">
    <property type="component" value="Unassembled WGS sequence"/>
</dbReference>
<organism evidence="1 2">
    <name type="scientific">Sinomicrobium pectinilyticum</name>
    <dbReference type="NCBI Taxonomy" id="1084421"/>
    <lineage>
        <taxon>Bacteria</taxon>
        <taxon>Pseudomonadati</taxon>
        <taxon>Bacteroidota</taxon>
        <taxon>Flavobacteriia</taxon>
        <taxon>Flavobacteriales</taxon>
        <taxon>Flavobacteriaceae</taxon>
        <taxon>Sinomicrobium</taxon>
    </lineage>
</organism>
<dbReference type="AlphaFoldDB" id="A0A3N0E2K7"/>
<dbReference type="EMBL" id="RJTM01000118">
    <property type="protein sequence ID" value="RNL82077.1"/>
    <property type="molecule type" value="Genomic_DNA"/>
</dbReference>
<name>A0A3N0E2K7_SINP1</name>
<evidence type="ECO:0000313" key="1">
    <source>
        <dbReference type="EMBL" id="RNL82077.1"/>
    </source>
</evidence>
<reference evidence="1 2" key="1">
    <citation type="submission" date="2018-10" db="EMBL/GenBank/DDBJ databases">
        <title>Sinomicrobium pectinilyticum sp. nov., a pectinase-producing bacterium isolated from alkaline and saline soil, and emended description of the genus Sinomicrobium.</title>
        <authorList>
            <person name="Cheng B."/>
            <person name="Li C."/>
            <person name="Lai Q."/>
            <person name="Du M."/>
            <person name="Shao Z."/>
            <person name="Xu P."/>
            <person name="Yang C."/>
        </authorList>
    </citation>
    <scope>NUCLEOTIDE SEQUENCE [LARGE SCALE GENOMIC DNA]</scope>
    <source>
        <strain evidence="1 2">5DNS001</strain>
    </source>
</reference>
<dbReference type="InterPro" id="IPR023614">
    <property type="entry name" value="Porin_dom_sf"/>
</dbReference>
<protein>
    <submittedName>
        <fullName evidence="1">Porin</fullName>
    </submittedName>
</protein>
<gene>
    <name evidence="1" type="ORF">ED312_17795</name>
</gene>
<dbReference type="Pfam" id="PF07396">
    <property type="entry name" value="Porin_O_P"/>
    <property type="match status" value="1"/>
</dbReference>
<sequence>MKTIKTLLVISLLMAPLLGKAQIYLDKYNFGEGLNFSGEQGYKIKLEGFVQPYMEIKRYTGNDDSNLYNRFRMRRLRLQLSGNMADEKLSYRLRVDLSGTAEADVDEAENSILLDAYIRYHINDNLSATFGQKSTPTDNRELNINSQTLQLPERSRVTSVFSTIREFGLFLDGSYRISPGGMYLKPSIAITNGDGQNAFKKDHGGLKYGGRLDFLPFGLFSNFGQFREADIARERTPKLVMGINYSYNDGVSSRRGRNSGSILYLNDQGEEELPDYMKLGFDFMFKYQGFSMLGEYVKGSAHVSDAITQRVRNDGSVSTSFEIDGEQHVGNYVKNRMMMGEGYNIQAGYIFTNLISIDARYTHLRADKYSFMNNGTFYNRPNYYTLGISKYLGRNYGAKIQASFTYVDAAEGSNNNEGNPIAGNEWIGRLVLTIGF</sequence>
<evidence type="ECO:0000313" key="2">
    <source>
        <dbReference type="Proteomes" id="UP000267469"/>
    </source>
</evidence>
<dbReference type="RefSeq" id="WP_123217380.1">
    <property type="nucleotide sequence ID" value="NZ_RJTM01000118.1"/>
</dbReference>
<dbReference type="OrthoDB" id="5442696at2"/>
<comment type="caution">
    <text evidence="1">The sequence shown here is derived from an EMBL/GenBank/DDBJ whole genome shotgun (WGS) entry which is preliminary data.</text>
</comment>
<dbReference type="Gene3D" id="2.40.160.10">
    <property type="entry name" value="Porin"/>
    <property type="match status" value="1"/>
</dbReference>
<keyword evidence="2" id="KW-1185">Reference proteome</keyword>
<proteinExistence type="predicted"/>